<dbReference type="EMBL" id="DXAN01000023">
    <property type="protein sequence ID" value="HJA08857.1"/>
    <property type="molecule type" value="Genomic_DNA"/>
</dbReference>
<reference evidence="1" key="2">
    <citation type="submission" date="2021-04" db="EMBL/GenBank/DDBJ databases">
        <authorList>
            <person name="Gilroy R."/>
        </authorList>
    </citation>
    <scope>NUCLEOTIDE SEQUENCE</scope>
    <source>
        <strain evidence="1">CHK186-16707</strain>
    </source>
</reference>
<comment type="caution">
    <text evidence="1">The sequence shown here is derived from an EMBL/GenBank/DDBJ whole genome shotgun (WGS) entry which is preliminary data.</text>
</comment>
<protein>
    <submittedName>
        <fullName evidence="1">SctK family type III secretion system sorting platform protein</fullName>
    </submittedName>
</protein>
<dbReference type="Proteomes" id="UP000824225">
    <property type="component" value="Unassembled WGS sequence"/>
</dbReference>
<accession>A0A9D2HCT0</accession>
<sequence>MNKGFFADALASRPLLWEAVLRANSFRASSPAPLSCATEAAALFGEAAAPFLAWLAERPATVRCGHKEQDGTFWDYVEESRRLALLNTETLSALSLVAGVALHAPDIARVLRREEVQALRSGIGENMYRYALCRGQYQLGGVRRLFARLHPSLPLTERCALHGSMAPRLVATRWPDELAKRFLSKLPPLPEGTQMPALDEVEVRNLWLALKKLLLKEVAPSWAPCFE</sequence>
<gene>
    <name evidence="1" type="ORF">H9962_06685</name>
</gene>
<name>A0A9D2HCT0_9BACT</name>
<evidence type="ECO:0000313" key="1">
    <source>
        <dbReference type="EMBL" id="HJA08857.1"/>
    </source>
</evidence>
<evidence type="ECO:0000313" key="2">
    <source>
        <dbReference type="Proteomes" id="UP000824225"/>
    </source>
</evidence>
<organism evidence="1 2">
    <name type="scientific">Candidatus Mailhella merdigallinarum</name>
    <dbReference type="NCBI Taxonomy" id="2838658"/>
    <lineage>
        <taxon>Bacteria</taxon>
        <taxon>Pseudomonadati</taxon>
        <taxon>Thermodesulfobacteriota</taxon>
        <taxon>Desulfovibrionia</taxon>
        <taxon>Desulfovibrionales</taxon>
        <taxon>Desulfovibrionaceae</taxon>
        <taxon>Mailhella</taxon>
    </lineage>
</organism>
<dbReference type="AlphaFoldDB" id="A0A9D2HCT0"/>
<reference evidence="1" key="1">
    <citation type="journal article" date="2021" name="PeerJ">
        <title>Extensive microbial diversity within the chicken gut microbiome revealed by metagenomics and culture.</title>
        <authorList>
            <person name="Gilroy R."/>
            <person name="Ravi A."/>
            <person name="Getino M."/>
            <person name="Pursley I."/>
            <person name="Horton D.L."/>
            <person name="Alikhan N.F."/>
            <person name="Baker D."/>
            <person name="Gharbi K."/>
            <person name="Hall N."/>
            <person name="Watson M."/>
            <person name="Adriaenssens E.M."/>
            <person name="Foster-Nyarko E."/>
            <person name="Jarju S."/>
            <person name="Secka A."/>
            <person name="Antonio M."/>
            <person name="Oren A."/>
            <person name="Chaudhuri R.R."/>
            <person name="La Ragione R."/>
            <person name="Hildebrand F."/>
            <person name="Pallen M.J."/>
        </authorList>
    </citation>
    <scope>NUCLEOTIDE SEQUENCE</scope>
    <source>
        <strain evidence="1">CHK186-16707</strain>
    </source>
</reference>
<proteinExistence type="predicted"/>